<evidence type="ECO:0000256" key="1">
    <source>
        <dbReference type="RuleBase" id="RU362001"/>
    </source>
</evidence>
<dbReference type="Pfam" id="PF06013">
    <property type="entry name" value="WXG100"/>
    <property type="match status" value="1"/>
</dbReference>
<sequence length="96" mass="10216">MGTPFTINTDELADIVSDMARFDTDAESTCSDVDALVQNLHVSWSGDAAAAQRAAHDRWTKGAQQMRSAIGDLKQSGDTAHANYTGAVAANQAMWS</sequence>
<evidence type="ECO:0000313" key="3">
    <source>
        <dbReference type="Proteomes" id="UP001206895"/>
    </source>
</evidence>
<accession>A0ABT1H934</accession>
<dbReference type="SUPFAM" id="SSF140453">
    <property type="entry name" value="EsxAB dimer-like"/>
    <property type="match status" value="1"/>
</dbReference>
<name>A0ABT1H934_9NOCA</name>
<organism evidence="2 3">
    <name type="scientific">Williamsia maris</name>
    <dbReference type="NCBI Taxonomy" id="72806"/>
    <lineage>
        <taxon>Bacteria</taxon>
        <taxon>Bacillati</taxon>
        <taxon>Actinomycetota</taxon>
        <taxon>Actinomycetes</taxon>
        <taxon>Mycobacteriales</taxon>
        <taxon>Nocardiaceae</taxon>
        <taxon>Williamsia</taxon>
    </lineage>
</organism>
<protein>
    <recommendedName>
        <fullName evidence="1">ESAT-6-like protein</fullName>
    </recommendedName>
</protein>
<dbReference type="NCBIfam" id="TIGR03930">
    <property type="entry name" value="WXG100_ESAT6"/>
    <property type="match status" value="1"/>
</dbReference>
<reference evidence="2 3" key="1">
    <citation type="submission" date="2022-06" db="EMBL/GenBank/DDBJ databases">
        <title>Genomic Encyclopedia of Archaeal and Bacterial Type Strains, Phase II (KMG-II): from individual species to whole genera.</title>
        <authorList>
            <person name="Goeker M."/>
        </authorList>
    </citation>
    <scope>NUCLEOTIDE SEQUENCE [LARGE SCALE GENOMIC DNA]</scope>
    <source>
        <strain evidence="2 3">DSM 44693</strain>
    </source>
</reference>
<dbReference type="Gene3D" id="1.10.287.1060">
    <property type="entry name" value="ESAT-6-like"/>
    <property type="match status" value="1"/>
</dbReference>
<proteinExistence type="inferred from homology"/>
<comment type="similarity">
    <text evidence="1">Belongs to the WXG100 family.</text>
</comment>
<dbReference type="EMBL" id="JAMTCJ010000001">
    <property type="protein sequence ID" value="MCP2174775.1"/>
    <property type="molecule type" value="Genomic_DNA"/>
</dbReference>
<gene>
    <name evidence="2" type="ORF">LX13_000582</name>
</gene>
<dbReference type="RefSeq" id="WP_253659801.1">
    <property type="nucleotide sequence ID" value="NZ_BAAAJQ010000001.1"/>
</dbReference>
<keyword evidence="3" id="KW-1185">Reference proteome</keyword>
<evidence type="ECO:0000313" key="2">
    <source>
        <dbReference type="EMBL" id="MCP2174775.1"/>
    </source>
</evidence>
<dbReference type="InterPro" id="IPR010310">
    <property type="entry name" value="T7SS_ESAT-6-like"/>
</dbReference>
<dbReference type="InterPro" id="IPR036689">
    <property type="entry name" value="ESAT-6-like_sf"/>
</dbReference>
<dbReference type="Proteomes" id="UP001206895">
    <property type="component" value="Unassembled WGS sequence"/>
</dbReference>
<comment type="caution">
    <text evidence="2">The sequence shown here is derived from an EMBL/GenBank/DDBJ whole genome shotgun (WGS) entry which is preliminary data.</text>
</comment>